<evidence type="ECO:0000256" key="5">
    <source>
        <dbReference type="SAM" id="MobiDB-lite"/>
    </source>
</evidence>
<keyword evidence="8" id="KW-1185">Reference proteome</keyword>
<evidence type="ECO:0000256" key="2">
    <source>
        <dbReference type="ARBA" id="ARBA00022517"/>
    </source>
</evidence>
<comment type="caution">
    <text evidence="7">The sequence shown here is derived from an EMBL/GenBank/DDBJ whole genome shotgun (WGS) entry which is preliminary data.</text>
</comment>
<reference evidence="7" key="2">
    <citation type="submission" date="2022-01" db="EMBL/GenBank/DDBJ databases">
        <authorList>
            <person name="Yamashiro T."/>
            <person name="Shiraishi A."/>
            <person name="Satake H."/>
            <person name="Nakayama K."/>
        </authorList>
    </citation>
    <scope>NUCLEOTIDE SEQUENCE</scope>
</reference>
<keyword evidence="3" id="KW-0698">rRNA processing</keyword>
<evidence type="ECO:0000256" key="1">
    <source>
        <dbReference type="ARBA" id="ARBA00004123"/>
    </source>
</evidence>
<dbReference type="InterPro" id="IPR010613">
    <property type="entry name" value="PES"/>
</dbReference>
<dbReference type="Proteomes" id="UP001151760">
    <property type="component" value="Unassembled WGS sequence"/>
</dbReference>
<dbReference type="EMBL" id="BQNB010020765">
    <property type="protein sequence ID" value="GJT99367.1"/>
    <property type="molecule type" value="Genomic_DNA"/>
</dbReference>
<comment type="subcellular location">
    <subcellularLocation>
        <location evidence="1">Nucleus</location>
    </subcellularLocation>
</comment>
<protein>
    <submittedName>
        <fullName evidence="7">Pescadillo</fullName>
    </submittedName>
</protein>
<feature type="region of interest" description="Disordered" evidence="5">
    <location>
        <begin position="204"/>
        <end position="288"/>
    </location>
</feature>
<organism evidence="7 8">
    <name type="scientific">Tanacetum coccineum</name>
    <dbReference type="NCBI Taxonomy" id="301880"/>
    <lineage>
        <taxon>Eukaryota</taxon>
        <taxon>Viridiplantae</taxon>
        <taxon>Streptophyta</taxon>
        <taxon>Embryophyta</taxon>
        <taxon>Tracheophyta</taxon>
        <taxon>Spermatophyta</taxon>
        <taxon>Magnoliopsida</taxon>
        <taxon>eudicotyledons</taxon>
        <taxon>Gunneridae</taxon>
        <taxon>Pentapetalae</taxon>
        <taxon>asterids</taxon>
        <taxon>campanulids</taxon>
        <taxon>Asterales</taxon>
        <taxon>Asteraceae</taxon>
        <taxon>Asteroideae</taxon>
        <taxon>Anthemideae</taxon>
        <taxon>Anthemidinae</taxon>
        <taxon>Tanacetum</taxon>
    </lineage>
</organism>
<dbReference type="SUPFAM" id="SSF52113">
    <property type="entry name" value="BRCT domain"/>
    <property type="match status" value="1"/>
</dbReference>
<evidence type="ECO:0000313" key="7">
    <source>
        <dbReference type="EMBL" id="GJT99367.1"/>
    </source>
</evidence>
<evidence type="ECO:0000313" key="8">
    <source>
        <dbReference type="Proteomes" id="UP001151760"/>
    </source>
</evidence>
<keyword evidence="2" id="KW-0690">Ribosome biogenesis</keyword>
<dbReference type="PROSITE" id="PS50172">
    <property type="entry name" value="BRCT"/>
    <property type="match status" value="1"/>
</dbReference>
<dbReference type="Gene3D" id="3.40.50.10190">
    <property type="entry name" value="BRCT domain"/>
    <property type="match status" value="1"/>
</dbReference>
<sequence length="288" mass="32996">MDYKAWNDIGHVVNAAFVSEDDDETRACKTLFQNKTFFLGREVPRESLLFVITSFGGVVSWEGDGAPFEESNQDIDYQIVDRPTQSHKFISRDYIQPQWVFDCINARIILPTEDYLVGKVLPPHLSPFVDNESEGYVPEYAGKIKMLQAAARKEVLPMPGAEMDDLDNAHLLAEGIIDRAEAKEAAERKRKMAIDEKQFHQELKKEMKGMQKTSDITEIKTGEEDEADDASPKQLIKDDESRAMVTMSRKKQRLYEAMQISKERKRANVDTLEKRKKNLKKNKETSSD</sequence>
<evidence type="ECO:0000256" key="4">
    <source>
        <dbReference type="ARBA" id="ARBA00023242"/>
    </source>
</evidence>
<reference evidence="7" key="1">
    <citation type="journal article" date="2022" name="Int. J. Mol. Sci.">
        <title>Draft Genome of Tanacetum Coccineum: Genomic Comparison of Closely Related Tanacetum-Family Plants.</title>
        <authorList>
            <person name="Yamashiro T."/>
            <person name="Shiraishi A."/>
            <person name="Nakayama K."/>
            <person name="Satake H."/>
        </authorList>
    </citation>
    <scope>NUCLEOTIDE SEQUENCE</scope>
</reference>
<feature type="compositionally biased region" description="Basic and acidic residues" evidence="5">
    <location>
        <begin position="204"/>
        <end position="222"/>
    </location>
</feature>
<dbReference type="InterPro" id="IPR036420">
    <property type="entry name" value="BRCT_dom_sf"/>
</dbReference>
<gene>
    <name evidence="7" type="ORF">Tco_1109706</name>
</gene>
<dbReference type="Pfam" id="PF16589">
    <property type="entry name" value="BRCT_2"/>
    <property type="match status" value="1"/>
</dbReference>
<evidence type="ECO:0000259" key="6">
    <source>
        <dbReference type="PROSITE" id="PS50172"/>
    </source>
</evidence>
<evidence type="ECO:0000256" key="3">
    <source>
        <dbReference type="ARBA" id="ARBA00022552"/>
    </source>
</evidence>
<dbReference type="PANTHER" id="PTHR12221">
    <property type="entry name" value="PESCADILLO - RELATED"/>
    <property type="match status" value="1"/>
</dbReference>
<dbReference type="SMART" id="SM00292">
    <property type="entry name" value="BRCT"/>
    <property type="match status" value="1"/>
</dbReference>
<name>A0ABQ5IJ70_9ASTR</name>
<feature type="domain" description="BRCT" evidence="6">
    <location>
        <begin position="27"/>
        <end position="117"/>
    </location>
</feature>
<dbReference type="PANTHER" id="PTHR12221:SF6">
    <property type="entry name" value="PESCADILLO HOMOLOG"/>
    <property type="match status" value="1"/>
</dbReference>
<dbReference type="CDD" id="cd17709">
    <property type="entry name" value="BRCT_pescadillo_like"/>
    <property type="match status" value="1"/>
</dbReference>
<keyword evidence="4" id="KW-0539">Nucleus</keyword>
<proteinExistence type="predicted"/>
<dbReference type="InterPro" id="IPR001357">
    <property type="entry name" value="BRCT_dom"/>
</dbReference>
<accession>A0ABQ5IJ70</accession>